<sequence>MPTPLHPFGHSARPVGRSGSVLRRLSAVALAVGLVVMTGCADVPTNYNERAEENFMVGCRDGASAEYCRCVWDKLEKTVKWGDFSKFDKDQQTADEEGRKIKVPSGIQAAFDSCLDDKADGPTTTAKGDKTTTTLG</sequence>
<evidence type="ECO:0000256" key="1">
    <source>
        <dbReference type="SAM" id="MobiDB-lite"/>
    </source>
</evidence>
<dbReference type="EMBL" id="JADJZA010000001">
    <property type="protein sequence ID" value="MBK9295970.1"/>
    <property type="molecule type" value="Genomic_DNA"/>
</dbReference>
<protein>
    <submittedName>
        <fullName evidence="2">Uncharacterized protein</fullName>
    </submittedName>
</protein>
<name>A0A936N976_9ACTN</name>
<reference evidence="2 3" key="1">
    <citation type="submission" date="2020-10" db="EMBL/GenBank/DDBJ databases">
        <title>Connecting structure to function with the recovery of over 1000 high-quality activated sludge metagenome-assembled genomes encoding full-length rRNA genes using long-read sequencing.</title>
        <authorList>
            <person name="Singleton C.M."/>
            <person name="Petriglieri F."/>
            <person name="Kristensen J.M."/>
            <person name="Kirkegaard R.H."/>
            <person name="Michaelsen T.Y."/>
            <person name="Andersen M.H."/>
            <person name="Karst S.M."/>
            <person name="Dueholm M.S."/>
            <person name="Nielsen P.H."/>
            <person name="Albertsen M."/>
        </authorList>
    </citation>
    <scope>NUCLEOTIDE SEQUENCE [LARGE SCALE GENOMIC DNA]</scope>
    <source>
        <strain evidence="2">Lyne_18-Q3-R50-59_MAXAC.006</strain>
    </source>
</reference>
<feature type="compositionally biased region" description="Low complexity" evidence="1">
    <location>
        <begin position="121"/>
        <end position="136"/>
    </location>
</feature>
<evidence type="ECO:0000313" key="2">
    <source>
        <dbReference type="EMBL" id="MBK9295970.1"/>
    </source>
</evidence>
<accession>A0A936N976</accession>
<organism evidence="2 3">
    <name type="scientific">Candidatus Neomicrothrix subdominans</name>
    <dbReference type="NCBI Taxonomy" id="2954438"/>
    <lineage>
        <taxon>Bacteria</taxon>
        <taxon>Bacillati</taxon>
        <taxon>Actinomycetota</taxon>
        <taxon>Acidimicrobiia</taxon>
        <taxon>Acidimicrobiales</taxon>
        <taxon>Microthrixaceae</taxon>
        <taxon>Candidatus Neomicrothrix</taxon>
    </lineage>
</organism>
<feature type="region of interest" description="Disordered" evidence="1">
    <location>
        <begin position="114"/>
        <end position="136"/>
    </location>
</feature>
<gene>
    <name evidence="2" type="ORF">IPN02_03655</name>
</gene>
<dbReference type="AlphaFoldDB" id="A0A936N976"/>
<comment type="caution">
    <text evidence="2">The sequence shown here is derived from an EMBL/GenBank/DDBJ whole genome shotgun (WGS) entry which is preliminary data.</text>
</comment>
<evidence type="ECO:0000313" key="3">
    <source>
        <dbReference type="Proteomes" id="UP000727993"/>
    </source>
</evidence>
<proteinExistence type="predicted"/>
<dbReference type="Proteomes" id="UP000727993">
    <property type="component" value="Unassembled WGS sequence"/>
</dbReference>